<dbReference type="SMART" id="SM00165">
    <property type="entry name" value="UBA"/>
    <property type="match status" value="2"/>
</dbReference>
<dbReference type="PANTHER" id="PTHR10621">
    <property type="entry name" value="UV EXCISION REPAIR PROTEIN RAD23"/>
    <property type="match status" value="1"/>
</dbReference>
<dbReference type="InterPro" id="IPR036353">
    <property type="entry name" value="XPC-bd_sf"/>
</dbReference>
<dbReference type="NCBIfam" id="TIGR00601">
    <property type="entry name" value="rad23"/>
    <property type="match status" value="1"/>
</dbReference>
<dbReference type="Pfam" id="PF09280">
    <property type="entry name" value="XPC-binding"/>
    <property type="match status" value="1"/>
</dbReference>
<keyword evidence="3 5" id="KW-0234">DNA repair</keyword>
<feature type="region of interest" description="Disordered" evidence="6">
    <location>
        <begin position="200"/>
        <end position="274"/>
    </location>
</feature>
<accession>A0A8E2AJS4</accession>
<evidence type="ECO:0000256" key="3">
    <source>
        <dbReference type="ARBA" id="ARBA00023204"/>
    </source>
</evidence>
<organism evidence="9 10">
    <name type="scientific">Obba rivulosa</name>
    <dbReference type="NCBI Taxonomy" id="1052685"/>
    <lineage>
        <taxon>Eukaryota</taxon>
        <taxon>Fungi</taxon>
        <taxon>Dikarya</taxon>
        <taxon>Basidiomycota</taxon>
        <taxon>Agaricomycotina</taxon>
        <taxon>Agaricomycetes</taxon>
        <taxon>Polyporales</taxon>
        <taxon>Gelatoporiaceae</taxon>
        <taxon>Obba</taxon>
    </lineage>
</organism>
<dbReference type="SMART" id="SM00213">
    <property type="entry name" value="UBQ"/>
    <property type="match status" value="1"/>
</dbReference>
<dbReference type="SUPFAM" id="SSF54236">
    <property type="entry name" value="Ubiquitin-like"/>
    <property type="match status" value="1"/>
</dbReference>
<dbReference type="InterPro" id="IPR004806">
    <property type="entry name" value="Rad23"/>
</dbReference>
<keyword evidence="1" id="KW-0677">Repeat</keyword>
<feature type="domain" description="Ubiquitin-like" evidence="8">
    <location>
        <begin position="1"/>
        <end position="76"/>
    </location>
</feature>
<keyword evidence="4 5" id="KW-0539">Nucleus</keyword>
<dbReference type="GO" id="GO:0005829">
    <property type="term" value="C:cytosol"/>
    <property type="evidence" value="ECO:0007669"/>
    <property type="project" value="TreeGrafter"/>
</dbReference>
<dbReference type="InterPro" id="IPR000626">
    <property type="entry name" value="Ubiquitin-like_dom"/>
</dbReference>
<evidence type="ECO:0000256" key="4">
    <source>
        <dbReference type="ARBA" id="ARBA00023242"/>
    </source>
</evidence>
<dbReference type="FunFam" id="1.10.8.10:FF:000003">
    <property type="entry name" value="UV excision repair protein RAD23 homolog"/>
    <property type="match status" value="1"/>
</dbReference>
<dbReference type="EMBL" id="KV722648">
    <property type="protein sequence ID" value="OCH84664.1"/>
    <property type="molecule type" value="Genomic_DNA"/>
</dbReference>
<keyword evidence="5" id="KW-0963">Cytoplasm</keyword>
<gene>
    <name evidence="9" type="ORF">OBBRIDRAFT_798894</name>
</gene>
<dbReference type="GO" id="GO:0005654">
    <property type="term" value="C:nucleoplasm"/>
    <property type="evidence" value="ECO:0007669"/>
    <property type="project" value="TreeGrafter"/>
</dbReference>
<dbReference type="SMART" id="SM00727">
    <property type="entry name" value="STI1"/>
    <property type="match status" value="1"/>
</dbReference>
<dbReference type="GO" id="GO:0006289">
    <property type="term" value="P:nucleotide-excision repair"/>
    <property type="evidence" value="ECO:0007669"/>
    <property type="project" value="UniProtKB-UniRule"/>
</dbReference>
<feature type="compositionally biased region" description="Low complexity" evidence="6">
    <location>
        <begin position="76"/>
        <end position="110"/>
    </location>
</feature>
<dbReference type="Pfam" id="PF00240">
    <property type="entry name" value="ubiquitin"/>
    <property type="match status" value="1"/>
</dbReference>
<feature type="region of interest" description="Disordered" evidence="6">
    <location>
        <begin position="76"/>
        <end position="137"/>
    </location>
</feature>
<dbReference type="OrthoDB" id="419317at2759"/>
<evidence type="ECO:0000256" key="2">
    <source>
        <dbReference type="ARBA" id="ARBA00022763"/>
    </source>
</evidence>
<evidence type="ECO:0000313" key="9">
    <source>
        <dbReference type="EMBL" id="OCH84664.1"/>
    </source>
</evidence>
<protein>
    <recommendedName>
        <fullName evidence="5">UV excision repair protein RAD23</fullName>
    </recommendedName>
</protein>
<evidence type="ECO:0000313" key="10">
    <source>
        <dbReference type="Proteomes" id="UP000250043"/>
    </source>
</evidence>
<dbReference type="GO" id="GO:0070628">
    <property type="term" value="F:proteasome binding"/>
    <property type="evidence" value="ECO:0007669"/>
    <property type="project" value="TreeGrafter"/>
</dbReference>
<feature type="domain" description="UBA" evidence="7">
    <location>
        <begin position="151"/>
        <end position="191"/>
    </location>
</feature>
<sequence length="394" mass="41297">MKLTVKTLQQKVFHIDAEGSDTVADIKNKIQETQGHSVESQKIIYSGKILPDSKTIESCEIKEKDFLVLMVSKPKPAATPAASSSTTTTTTPAAAPSPAATAPAPATTTPPAAPQPPNAPLLTPAQATPVAASQPAQERRFGDMNSFLTGDALQSSIQNMMEMGFEREQVMRALRASFNNPDRAVEYLFNGIPAHLEATAAGTPPPAAPAAAPTAAPAAGNAPAAAAPAQPTAAPASNAPQNLFQLAQQQQQQQQQQQAAGGGFPGLPGGVDLNALQNNPQFQQLRQVIAQNPALVQPLIQQLAAANPQFAQLLAQNPDALLNALGLGDDMEGEEGALPPGTHVINITPEEQEAIQRLEALGFPRQAVIEAYFACDKNEELAANYLFDSGFDDT</sequence>
<evidence type="ECO:0000259" key="7">
    <source>
        <dbReference type="PROSITE" id="PS50030"/>
    </source>
</evidence>
<feature type="domain" description="UBA" evidence="7">
    <location>
        <begin position="349"/>
        <end position="389"/>
    </location>
</feature>
<evidence type="ECO:0000259" key="8">
    <source>
        <dbReference type="PROSITE" id="PS50053"/>
    </source>
</evidence>
<dbReference type="Gene3D" id="1.10.8.10">
    <property type="entry name" value="DNA helicase RuvA subunit, C-terminal domain"/>
    <property type="match status" value="2"/>
</dbReference>
<feature type="compositionally biased region" description="Low complexity" evidence="6">
    <location>
        <begin position="209"/>
        <end position="259"/>
    </location>
</feature>
<dbReference type="SUPFAM" id="SSF101238">
    <property type="entry name" value="XPC-binding domain"/>
    <property type="match status" value="1"/>
</dbReference>
<dbReference type="GO" id="GO:0043161">
    <property type="term" value="P:proteasome-mediated ubiquitin-dependent protein catabolic process"/>
    <property type="evidence" value="ECO:0007669"/>
    <property type="project" value="UniProtKB-UniRule"/>
</dbReference>
<dbReference type="Proteomes" id="UP000250043">
    <property type="component" value="Unassembled WGS sequence"/>
</dbReference>
<evidence type="ECO:0000256" key="6">
    <source>
        <dbReference type="SAM" id="MobiDB-lite"/>
    </source>
</evidence>
<dbReference type="Pfam" id="PF00627">
    <property type="entry name" value="UBA"/>
    <property type="match status" value="2"/>
</dbReference>
<dbReference type="PANTHER" id="PTHR10621:SF0">
    <property type="entry name" value="UV EXCISION REPAIR PROTEIN RAD23"/>
    <property type="match status" value="1"/>
</dbReference>
<dbReference type="PRINTS" id="PR01839">
    <property type="entry name" value="RAD23PROTEIN"/>
</dbReference>
<dbReference type="InterPro" id="IPR029071">
    <property type="entry name" value="Ubiquitin-like_domsf"/>
</dbReference>
<dbReference type="AlphaFoldDB" id="A0A8E2AJS4"/>
<dbReference type="GO" id="GO:0043130">
    <property type="term" value="F:ubiquitin binding"/>
    <property type="evidence" value="ECO:0007669"/>
    <property type="project" value="UniProtKB-UniRule"/>
</dbReference>
<dbReference type="PROSITE" id="PS50030">
    <property type="entry name" value="UBA"/>
    <property type="match status" value="2"/>
</dbReference>
<keyword evidence="10" id="KW-1185">Reference proteome</keyword>
<feature type="compositionally biased region" description="Gly residues" evidence="6">
    <location>
        <begin position="260"/>
        <end position="269"/>
    </location>
</feature>
<dbReference type="SUPFAM" id="SSF46934">
    <property type="entry name" value="UBA-like"/>
    <property type="match status" value="2"/>
</dbReference>
<dbReference type="GO" id="GO:0031593">
    <property type="term" value="F:polyubiquitin modification-dependent protein binding"/>
    <property type="evidence" value="ECO:0007669"/>
    <property type="project" value="UniProtKB-UniRule"/>
</dbReference>
<comment type="similarity">
    <text evidence="5">Belongs to the RAD23 family.</text>
</comment>
<dbReference type="InterPro" id="IPR015940">
    <property type="entry name" value="UBA"/>
</dbReference>
<dbReference type="CDD" id="cd14281">
    <property type="entry name" value="UBA2_Rad23_like"/>
    <property type="match status" value="1"/>
</dbReference>
<dbReference type="InterPro" id="IPR006636">
    <property type="entry name" value="STI1_HS-bd"/>
</dbReference>
<dbReference type="FunFam" id="1.10.8.10:FF:000002">
    <property type="entry name" value="UV excision repair protein RAD23 homolog"/>
    <property type="match status" value="1"/>
</dbReference>
<dbReference type="InterPro" id="IPR015360">
    <property type="entry name" value="XPC-bd"/>
</dbReference>
<reference evidence="9 10" key="1">
    <citation type="submission" date="2016-07" db="EMBL/GenBank/DDBJ databases">
        <title>Draft genome of the white-rot fungus Obba rivulosa 3A-2.</title>
        <authorList>
            <consortium name="DOE Joint Genome Institute"/>
            <person name="Miettinen O."/>
            <person name="Riley R."/>
            <person name="Acob R."/>
            <person name="Barry K."/>
            <person name="Cullen D."/>
            <person name="De Vries R."/>
            <person name="Hainaut M."/>
            <person name="Hatakka A."/>
            <person name="Henrissat B."/>
            <person name="Hilden K."/>
            <person name="Kuo R."/>
            <person name="Labutti K."/>
            <person name="Lipzen A."/>
            <person name="Makela M.R."/>
            <person name="Sandor L."/>
            <person name="Spatafora J.W."/>
            <person name="Grigoriev I.V."/>
            <person name="Hibbett D.S."/>
        </authorList>
    </citation>
    <scope>NUCLEOTIDE SEQUENCE [LARGE SCALE GENOMIC DNA]</scope>
    <source>
        <strain evidence="9 10">3A-2</strain>
    </source>
</reference>
<keyword evidence="2 5" id="KW-0227">DNA damage</keyword>
<dbReference type="FunFam" id="3.10.20.90:FF:000254">
    <property type="entry name" value="UV excision repair protein Rad23"/>
    <property type="match status" value="1"/>
</dbReference>
<dbReference type="Gene3D" id="1.10.10.540">
    <property type="entry name" value="XPC-binding domain"/>
    <property type="match status" value="1"/>
</dbReference>
<proteinExistence type="inferred from homology"/>
<dbReference type="PROSITE" id="PS50053">
    <property type="entry name" value="UBIQUITIN_2"/>
    <property type="match status" value="1"/>
</dbReference>
<dbReference type="GO" id="GO:0003684">
    <property type="term" value="F:damaged DNA binding"/>
    <property type="evidence" value="ECO:0007669"/>
    <property type="project" value="UniProtKB-UniRule"/>
</dbReference>
<dbReference type="InterPro" id="IPR009060">
    <property type="entry name" value="UBA-like_sf"/>
</dbReference>
<dbReference type="CDD" id="cd01805">
    <property type="entry name" value="Ubl_Rad23"/>
    <property type="match status" value="1"/>
</dbReference>
<evidence type="ECO:0000256" key="1">
    <source>
        <dbReference type="ARBA" id="ARBA00022737"/>
    </source>
</evidence>
<feature type="compositionally biased region" description="Low complexity" evidence="6">
    <location>
        <begin position="120"/>
        <end position="132"/>
    </location>
</feature>
<name>A0A8E2AJS4_9APHY</name>
<comment type="function">
    <text evidence="5">Multiubiquitin chain receptor involved in modulation of proteasomal degradation. Involved in nucleotide excision repair.</text>
</comment>
<comment type="subcellular location">
    <subcellularLocation>
        <location evidence="5">Nucleus</location>
    </subcellularLocation>
    <subcellularLocation>
        <location evidence="5">Cytoplasm</location>
    </subcellularLocation>
</comment>
<dbReference type="Gene3D" id="3.10.20.90">
    <property type="entry name" value="Phosphatidylinositol 3-kinase Catalytic Subunit, Chain A, domain 1"/>
    <property type="match status" value="1"/>
</dbReference>
<evidence type="ECO:0000256" key="5">
    <source>
        <dbReference type="RuleBase" id="RU367049"/>
    </source>
</evidence>